<dbReference type="EMBL" id="JACVVK020000136">
    <property type="protein sequence ID" value="KAK7489564.1"/>
    <property type="molecule type" value="Genomic_DNA"/>
</dbReference>
<dbReference type="Proteomes" id="UP001519460">
    <property type="component" value="Unassembled WGS sequence"/>
</dbReference>
<dbReference type="AlphaFoldDB" id="A0ABD0KRM0"/>
<evidence type="ECO:0000313" key="2">
    <source>
        <dbReference type="EMBL" id="KAK7489564.1"/>
    </source>
</evidence>
<name>A0ABD0KRM0_9CAEN</name>
<organism evidence="2 3">
    <name type="scientific">Batillaria attramentaria</name>
    <dbReference type="NCBI Taxonomy" id="370345"/>
    <lineage>
        <taxon>Eukaryota</taxon>
        <taxon>Metazoa</taxon>
        <taxon>Spiralia</taxon>
        <taxon>Lophotrochozoa</taxon>
        <taxon>Mollusca</taxon>
        <taxon>Gastropoda</taxon>
        <taxon>Caenogastropoda</taxon>
        <taxon>Sorbeoconcha</taxon>
        <taxon>Cerithioidea</taxon>
        <taxon>Batillariidae</taxon>
        <taxon>Batillaria</taxon>
    </lineage>
</organism>
<evidence type="ECO:0000256" key="1">
    <source>
        <dbReference type="SAM" id="MobiDB-lite"/>
    </source>
</evidence>
<sequence>MAIDDAGTILIMMFCFCRACPERISRTPDRRVQTQIHKISKHTSRRWTVMISHWRVVETGDVSSIRARFTSVSVADCRVSFCCVRFDKHCPRKKKGGQIPASLFTESTAEVNQDTESTTEVNQDTESTTEVNQDTESTTEVNQDTESTTEVNQDTESTTDVNQDTESTTEVNQDTESTTEVNQDTESTTEVNQDTESTTEVNKTQKVRLKSTKIQKVRLKSTKTLKDATFMATYRHSR</sequence>
<proteinExistence type="predicted"/>
<protein>
    <submittedName>
        <fullName evidence="2">Uncharacterized protein</fullName>
    </submittedName>
</protein>
<evidence type="ECO:0000313" key="3">
    <source>
        <dbReference type="Proteomes" id="UP001519460"/>
    </source>
</evidence>
<comment type="caution">
    <text evidence="2">The sequence shown here is derived from an EMBL/GenBank/DDBJ whole genome shotgun (WGS) entry which is preliminary data.</text>
</comment>
<reference evidence="2 3" key="1">
    <citation type="journal article" date="2023" name="Sci. Data">
        <title>Genome assembly of the Korean intertidal mud-creeper Batillaria attramentaria.</title>
        <authorList>
            <person name="Patra A.K."/>
            <person name="Ho P.T."/>
            <person name="Jun S."/>
            <person name="Lee S.J."/>
            <person name="Kim Y."/>
            <person name="Won Y.J."/>
        </authorList>
    </citation>
    <scope>NUCLEOTIDE SEQUENCE [LARGE SCALE GENOMIC DNA]</scope>
    <source>
        <strain evidence="2">Wonlab-2016</strain>
    </source>
</reference>
<keyword evidence="3" id="KW-1185">Reference proteome</keyword>
<gene>
    <name evidence="2" type="ORF">BaRGS_00019198</name>
</gene>
<accession>A0ABD0KRM0</accession>
<feature type="region of interest" description="Disordered" evidence="1">
    <location>
        <begin position="104"/>
        <end position="189"/>
    </location>
</feature>